<dbReference type="InterPro" id="IPR003717">
    <property type="entry name" value="RecO"/>
</dbReference>
<proteinExistence type="inferred from homology"/>
<dbReference type="RefSeq" id="WP_146892719.1">
    <property type="nucleotide sequence ID" value="NZ_VORX01000003.1"/>
</dbReference>
<dbReference type="Pfam" id="PF02565">
    <property type="entry name" value="RecO_C"/>
    <property type="match status" value="1"/>
</dbReference>
<sequence>MLVKTNAIVLSKLKYGDHDVIVKCYTKNRGVVSYLLKGILKSKRSNSKIAYYQPLSQLEIEENYKAHQSLHFITDVKLSVPYHSMHTNILKAAIVMFLSEVLATTLKEEESNLTLYEFLETTLQWLDHETDFANFHLLFLLELSKHLGFYPDTEQSSFPYFNLSTGSFELKPHQNYTVSGENLKFLKALMGIKFDELSTVKMASAQRQTLLNTLLFYFELHLSDFRKPKSLQVLQQVFN</sequence>
<dbReference type="HAMAP" id="MF_00201">
    <property type="entry name" value="RecO"/>
    <property type="match status" value="1"/>
</dbReference>
<organism evidence="9 10">
    <name type="scientific">Gelidibacter salicanalis</name>
    <dbReference type="NCBI Taxonomy" id="291193"/>
    <lineage>
        <taxon>Bacteria</taxon>
        <taxon>Pseudomonadati</taxon>
        <taxon>Bacteroidota</taxon>
        <taxon>Flavobacteriia</taxon>
        <taxon>Flavobacteriales</taxon>
        <taxon>Flavobacteriaceae</taxon>
        <taxon>Gelidibacter</taxon>
    </lineage>
</organism>
<evidence type="ECO:0000313" key="10">
    <source>
        <dbReference type="Proteomes" id="UP000321734"/>
    </source>
</evidence>
<dbReference type="Pfam" id="PF11967">
    <property type="entry name" value="RecO_N"/>
    <property type="match status" value="1"/>
</dbReference>
<dbReference type="InterPro" id="IPR012340">
    <property type="entry name" value="NA-bd_OB-fold"/>
</dbReference>
<dbReference type="PANTHER" id="PTHR33991:SF1">
    <property type="entry name" value="DNA REPAIR PROTEIN RECO"/>
    <property type="match status" value="1"/>
</dbReference>
<accession>A0A5C7ALG6</accession>
<dbReference type="PANTHER" id="PTHR33991">
    <property type="entry name" value="DNA REPAIR PROTEIN RECO"/>
    <property type="match status" value="1"/>
</dbReference>
<dbReference type="GO" id="GO:0006302">
    <property type="term" value="P:double-strand break repair"/>
    <property type="evidence" value="ECO:0007669"/>
    <property type="project" value="TreeGrafter"/>
</dbReference>
<keyword evidence="4 7" id="KW-0233">DNA recombination</keyword>
<evidence type="ECO:0000256" key="2">
    <source>
        <dbReference type="ARBA" id="ARBA00021310"/>
    </source>
</evidence>
<dbReference type="InterPro" id="IPR037278">
    <property type="entry name" value="ARFGAP/RecO"/>
</dbReference>
<dbReference type="SUPFAM" id="SSF57863">
    <property type="entry name" value="ArfGap/RecO-like zinc finger"/>
    <property type="match status" value="1"/>
</dbReference>
<dbReference type="SUPFAM" id="SSF50249">
    <property type="entry name" value="Nucleic acid-binding proteins"/>
    <property type="match status" value="1"/>
</dbReference>
<dbReference type="GO" id="GO:0006310">
    <property type="term" value="P:DNA recombination"/>
    <property type="evidence" value="ECO:0007669"/>
    <property type="project" value="UniProtKB-UniRule"/>
</dbReference>
<dbReference type="Gene3D" id="2.40.50.140">
    <property type="entry name" value="Nucleic acid-binding proteins"/>
    <property type="match status" value="1"/>
</dbReference>
<name>A0A5C7ALG6_9FLAO</name>
<dbReference type="AlphaFoldDB" id="A0A5C7ALG6"/>
<dbReference type="GO" id="GO:0043590">
    <property type="term" value="C:bacterial nucleoid"/>
    <property type="evidence" value="ECO:0007669"/>
    <property type="project" value="TreeGrafter"/>
</dbReference>
<evidence type="ECO:0000313" key="9">
    <source>
        <dbReference type="EMBL" id="TXE08609.1"/>
    </source>
</evidence>
<protein>
    <recommendedName>
        <fullName evidence="2 7">DNA repair protein RecO</fullName>
    </recommendedName>
    <alternativeName>
        <fullName evidence="6 7">Recombination protein O</fullName>
    </alternativeName>
</protein>
<evidence type="ECO:0000256" key="4">
    <source>
        <dbReference type="ARBA" id="ARBA00023172"/>
    </source>
</evidence>
<dbReference type="InterPro" id="IPR022572">
    <property type="entry name" value="DNA_rep/recomb_RecO_N"/>
</dbReference>
<evidence type="ECO:0000256" key="1">
    <source>
        <dbReference type="ARBA" id="ARBA00007452"/>
    </source>
</evidence>
<evidence type="ECO:0000259" key="8">
    <source>
        <dbReference type="Pfam" id="PF11967"/>
    </source>
</evidence>
<reference evidence="9 10" key="1">
    <citation type="submission" date="2019-08" db="EMBL/GenBank/DDBJ databases">
        <title>Genome sequence of Gelidibacter salicanalis IC162T.</title>
        <authorList>
            <person name="Bowman J.P."/>
        </authorList>
    </citation>
    <scope>NUCLEOTIDE SEQUENCE [LARGE SCALE GENOMIC DNA]</scope>
    <source>
        <strain evidence="9 10">IC162</strain>
    </source>
</reference>
<comment type="similarity">
    <text evidence="1 7">Belongs to the RecO family.</text>
</comment>
<dbReference type="OrthoDB" id="9789152at2"/>
<feature type="domain" description="DNA replication/recombination mediator RecO N-terminal" evidence="8">
    <location>
        <begin position="1"/>
        <end position="79"/>
    </location>
</feature>
<keyword evidence="5 7" id="KW-0234">DNA repair</keyword>
<evidence type="ECO:0000256" key="6">
    <source>
        <dbReference type="ARBA" id="ARBA00033409"/>
    </source>
</evidence>
<comment type="function">
    <text evidence="7">Involved in DNA repair and RecF pathway recombination.</text>
</comment>
<evidence type="ECO:0000256" key="5">
    <source>
        <dbReference type="ARBA" id="ARBA00023204"/>
    </source>
</evidence>
<dbReference type="Gene3D" id="1.20.1440.120">
    <property type="entry name" value="Recombination protein O, C-terminal domain"/>
    <property type="match status" value="1"/>
</dbReference>
<keyword evidence="3 7" id="KW-0227">DNA damage</keyword>
<evidence type="ECO:0000256" key="3">
    <source>
        <dbReference type="ARBA" id="ARBA00022763"/>
    </source>
</evidence>
<evidence type="ECO:0000256" key="7">
    <source>
        <dbReference type="HAMAP-Rule" id="MF_00201"/>
    </source>
</evidence>
<dbReference type="EMBL" id="VORX01000003">
    <property type="protein sequence ID" value="TXE08609.1"/>
    <property type="molecule type" value="Genomic_DNA"/>
</dbReference>
<comment type="caution">
    <text evidence="9">The sequence shown here is derived from an EMBL/GenBank/DDBJ whole genome shotgun (WGS) entry which is preliminary data.</text>
</comment>
<keyword evidence="10" id="KW-1185">Reference proteome</keyword>
<dbReference type="InterPro" id="IPR042242">
    <property type="entry name" value="RecO_C"/>
</dbReference>
<dbReference type="Proteomes" id="UP000321734">
    <property type="component" value="Unassembled WGS sequence"/>
</dbReference>
<gene>
    <name evidence="7 9" type="primary">recO</name>
    <name evidence="9" type="ORF">ES711_08915</name>
</gene>
<dbReference type="NCBIfam" id="TIGR00613">
    <property type="entry name" value="reco"/>
    <property type="match status" value="1"/>
</dbReference>